<protein>
    <recommendedName>
        <fullName evidence="2">DDE-1 domain-containing protein</fullName>
    </recommendedName>
</protein>
<evidence type="ECO:0000313" key="3">
    <source>
        <dbReference type="EMBL" id="KAJ4432222.1"/>
    </source>
</evidence>
<dbReference type="Proteomes" id="UP001148838">
    <property type="component" value="Unassembled WGS sequence"/>
</dbReference>
<reference evidence="3 4" key="1">
    <citation type="journal article" date="2022" name="Allergy">
        <title>Genome assembly and annotation of Periplaneta americana reveal a comprehensive cockroach allergen profile.</title>
        <authorList>
            <person name="Wang L."/>
            <person name="Xiong Q."/>
            <person name="Saelim N."/>
            <person name="Wang L."/>
            <person name="Nong W."/>
            <person name="Wan A.T."/>
            <person name="Shi M."/>
            <person name="Liu X."/>
            <person name="Cao Q."/>
            <person name="Hui J.H.L."/>
            <person name="Sookrung N."/>
            <person name="Leung T.F."/>
            <person name="Tungtrongchitr A."/>
            <person name="Tsui S.K.W."/>
        </authorList>
    </citation>
    <scope>NUCLEOTIDE SEQUENCE [LARGE SCALE GENOMIC DNA]</scope>
    <source>
        <strain evidence="3">PWHHKU_190912</strain>
    </source>
</reference>
<dbReference type="EMBL" id="JAJSOF020000029">
    <property type="protein sequence ID" value="KAJ4432222.1"/>
    <property type="molecule type" value="Genomic_DNA"/>
</dbReference>
<gene>
    <name evidence="3" type="ORF">ANN_20838</name>
</gene>
<organism evidence="3 4">
    <name type="scientific">Periplaneta americana</name>
    <name type="common">American cockroach</name>
    <name type="synonym">Blatta americana</name>
    <dbReference type="NCBI Taxonomy" id="6978"/>
    <lineage>
        <taxon>Eukaryota</taxon>
        <taxon>Metazoa</taxon>
        <taxon>Ecdysozoa</taxon>
        <taxon>Arthropoda</taxon>
        <taxon>Hexapoda</taxon>
        <taxon>Insecta</taxon>
        <taxon>Pterygota</taxon>
        <taxon>Neoptera</taxon>
        <taxon>Polyneoptera</taxon>
        <taxon>Dictyoptera</taxon>
        <taxon>Blattodea</taxon>
        <taxon>Blattoidea</taxon>
        <taxon>Blattidae</taxon>
        <taxon>Blattinae</taxon>
        <taxon>Periplaneta</taxon>
    </lineage>
</organism>
<proteinExistence type="predicted"/>
<comment type="caution">
    <text evidence="3">The sequence shown here is derived from an EMBL/GenBank/DDBJ whole genome shotgun (WGS) entry which is preliminary data.</text>
</comment>
<feature type="domain" description="DDE-1" evidence="2">
    <location>
        <begin position="287"/>
        <end position="327"/>
    </location>
</feature>
<keyword evidence="4" id="KW-1185">Reference proteome</keyword>
<dbReference type="Pfam" id="PF03184">
    <property type="entry name" value="DDE_1"/>
    <property type="match status" value="1"/>
</dbReference>
<evidence type="ECO:0000259" key="2">
    <source>
        <dbReference type="Pfam" id="PF03184"/>
    </source>
</evidence>
<name>A0ABQ8SDQ6_PERAM</name>
<accession>A0ABQ8SDQ6</accession>
<sequence length="366" mass="41501">MDLREVGYDDRDWINVAQDRDRWRTYVGTAVNLCNSRIRCREEKLSLNLCQSKICWDDEDTKWTNGKNESVLMVGNDSTGLNSWPLDINPVDGPQLLETNLNQLRMRLTFRMLAARLFRIVESRDWNACLPAPASRSGPTRSSRLPKVTRYHLEHEPHRYDILSEGQAPRVERSGSKPKTARQIAGMEEVNREYHEKTSSTSALSTTNSITTSALVPSTDGYNVAARIRGAVLVIDQCHNCMLELFHNCARRKGIQTPSEARNGTSKGIFSLVCEENNARACMQARGLPPHSTHVLQPLDRTLFKSLKTKYHKNAIEWIHPNENLSKTFEMGWASSTLVNPEMDIKVKARPEGKKTFGETETWMGG</sequence>
<evidence type="ECO:0000313" key="4">
    <source>
        <dbReference type="Proteomes" id="UP001148838"/>
    </source>
</evidence>
<feature type="region of interest" description="Disordered" evidence="1">
    <location>
        <begin position="165"/>
        <end position="207"/>
    </location>
</feature>
<evidence type="ECO:0000256" key="1">
    <source>
        <dbReference type="SAM" id="MobiDB-lite"/>
    </source>
</evidence>
<feature type="compositionally biased region" description="Basic and acidic residues" evidence="1">
    <location>
        <begin position="189"/>
        <end position="198"/>
    </location>
</feature>
<dbReference type="InterPro" id="IPR004875">
    <property type="entry name" value="DDE_SF_endonuclease_dom"/>
</dbReference>